<evidence type="ECO:0000256" key="1">
    <source>
        <dbReference type="ARBA" id="ARBA00012493"/>
    </source>
</evidence>
<dbReference type="EC" id="2.7.7.49" evidence="1"/>
<dbReference type="Pfam" id="PF17921">
    <property type="entry name" value="Integrase_H2C2"/>
    <property type="match status" value="1"/>
</dbReference>
<accession>A0A8R1EQW4</accession>
<reference evidence="3" key="2">
    <citation type="submission" date="2022-06" db="UniProtKB">
        <authorList>
            <consortium name="EnsemblMetazoa"/>
        </authorList>
    </citation>
    <scope>IDENTIFICATION</scope>
    <source>
        <strain evidence="3">DF5081</strain>
    </source>
</reference>
<dbReference type="InterPro" id="IPR050951">
    <property type="entry name" value="Retrovirus_Pol_polyprotein"/>
</dbReference>
<feature type="domain" description="Integrase zinc-binding" evidence="2">
    <location>
        <begin position="84"/>
        <end position="143"/>
    </location>
</feature>
<dbReference type="EnsemblMetazoa" id="CJA38522.1">
    <property type="protein sequence ID" value="CJA38522.1"/>
    <property type="gene ID" value="WBGene00214369"/>
</dbReference>
<dbReference type="InterPro" id="IPR041588">
    <property type="entry name" value="Integrase_H2C2"/>
</dbReference>
<dbReference type="Gene3D" id="1.10.340.70">
    <property type="match status" value="1"/>
</dbReference>
<name>A0A8R1EQW4_CAEJA</name>
<evidence type="ECO:0000259" key="2">
    <source>
        <dbReference type="Pfam" id="PF17921"/>
    </source>
</evidence>
<dbReference type="Proteomes" id="UP000005237">
    <property type="component" value="Unassembled WGS sequence"/>
</dbReference>
<keyword evidence="4" id="KW-1185">Reference proteome</keyword>
<evidence type="ECO:0000313" key="3">
    <source>
        <dbReference type="EnsemblMetazoa" id="CJA38522.1"/>
    </source>
</evidence>
<dbReference type="PANTHER" id="PTHR37984:SF5">
    <property type="entry name" value="PROTEIN NYNRIN-LIKE"/>
    <property type="match status" value="1"/>
</dbReference>
<dbReference type="AlphaFoldDB" id="A0A8R1EQW4"/>
<proteinExistence type="predicted"/>
<dbReference type="PANTHER" id="PTHR37984">
    <property type="entry name" value="PROTEIN CBG26694"/>
    <property type="match status" value="1"/>
</dbReference>
<sequence>MAIRKSKDRVASRFTQSGTQKSLDIGLEQDKDKDIGIIKRFLEKPSSPIDDISSHWVQFLERISLSDKGVLVVQFAGEPARVAIPVSMQPLIFESFHNSLLGGGHFSWRKTLHKASKKYFWPSMRPDFLKWTLECVKCQQKRNPHPSQREMQKVVVTSHKGSLFTNHIGIL</sequence>
<dbReference type="GO" id="GO:0003964">
    <property type="term" value="F:RNA-directed DNA polymerase activity"/>
    <property type="evidence" value="ECO:0007669"/>
    <property type="project" value="UniProtKB-EC"/>
</dbReference>
<protein>
    <recommendedName>
        <fullName evidence="1">RNA-directed DNA polymerase</fullName>
        <ecNumber evidence="1">2.7.7.49</ecNumber>
    </recommendedName>
</protein>
<reference evidence="4" key="1">
    <citation type="submission" date="2010-08" db="EMBL/GenBank/DDBJ databases">
        <authorList>
            <consortium name="Caenorhabditis japonica Sequencing Consortium"/>
            <person name="Wilson R.K."/>
        </authorList>
    </citation>
    <scope>NUCLEOTIDE SEQUENCE [LARGE SCALE GENOMIC DNA]</scope>
    <source>
        <strain evidence="4">DF5081</strain>
    </source>
</reference>
<organism evidence="3 4">
    <name type="scientific">Caenorhabditis japonica</name>
    <dbReference type="NCBI Taxonomy" id="281687"/>
    <lineage>
        <taxon>Eukaryota</taxon>
        <taxon>Metazoa</taxon>
        <taxon>Ecdysozoa</taxon>
        <taxon>Nematoda</taxon>
        <taxon>Chromadorea</taxon>
        <taxon>Rhabditida</taxon>
        <taxon>Rhabditina</taxon>
        <taxon>Rhabditomorpha</taxon>
        <taxon>Rhabditoidea</taxon>
        <taxon>Rhabditidae</taxon>
        <taxon>Peloderinae</taxon>
        <taxon>Caenorhabditis</taxon>
    </lineage>
</organism>
<evidence type="ECO:0000313" key="4">
    <source>
        <dbReference type="Proteomes" id="UP000005237"/>
    </source>
</evidence>